<feature type="transmembrane region" description="Helical" evidence="7">
    <location>
        <begin position="153"/>
        <end position="174"/>
    </location>
</feature>
<comment type="subcellular location">
    <subcellularLocation>
        <location evidence="1 7">Cell membrane</location>
        <topology evidence="1 7">Multi-pass membrane protein</topology>
    </subcellularLocation>
</comment>
<dbReference type="PROSITE" id="PS50928">
    <property type="entry name" value="ABC_TM1"/>
    <property type="match status" value="1"/>
</dbReference>
<keyword evidence="2 7" id="KW-0813">Transport</keyword>
<keyword evidence="3" id="KW-1003">Cell membrane</keyword>
<comment type="caution">
    <text evidence="9">The sequence shown here is derived from an EMBL/GenBank/DDBJ whole genome shotgun (WGS) entry which is preliminary data.</text>
</comment>
<feature type="transmembrane region" description="Helical" evidence="7">
    <location>
        <begin position="110"/>
        <end position="132"/>
    </location>
</feature>
<keyword evidence="6 7" id="KW-0472">Membrane</keyword>
<keyword evidence="4 7" id="KW-0812">Transmembrane</keyword>
<name>A0A8T7M5G6_9CHLR</name>
<evidence type="ECO:0000256" key="3">
    <source>
        <dbReference type="ARBA" id="ARBA00022475"/>
    </source>
</evidence>
<evidence type="ECO:0000256" key="2">
    <source>
        <dbReference type="ARBA" id="ARBA00022448"/>
    </source>
</evidence>
<feature type="transmembrane region" description="Helical" evidence="7">
    <location>
        <begin position="213"/>
        <end position="232"/>
    </location>
</feature>
<dbReference type="GO" id="GO:0055085">
    <property type="term" value="P:transmembrane transport"/>
    <property type="evidence" value="ECO:0007669"/>
    <property type="project" value="InterPro"/>
</dbReference>
<comment type="similarity">
    <text evidence="7">Belongs to the binding-protein-dependent transport system permease family.</text>
</comment>
<evidence type="ECO:0000256" key="6">
    <source>
        <dbReference type="ARBA" id="ARBA00023136"/>
    </source>
</evidence>
<dbReference type="GO" id="GO:0005886">
    <property type="term" value="C:plasma membrane"/>
    <property type="evidence" value="ECO:0007669"/>
    <property type="project" value="UniProtKB-SubCell"/>
</dbReference>
<gene>
    <name evidence="9" type="ORF">HXX08_16030</name>
</gene>
<evidence type="ECO:0000259" key="8">
    <source>
        <dbReference type="PROSITE" id="PS50928"/>
    </source>
</evidence>
<protein>
    <submittedName>
        <fullName evidence="9">Carbohydrate ABC transporter permease</fullName>
    </submittedName>
</protein>
<feature type="domain" description="ABC transmembrane type-1" evidence="8">
    <location>
        <begin position="42"/>
        <end position="232"/>
    </location>
</feature>
<proteinExistence type="inferred from homology"/>
<dbReference type="PANTHER" id="PTHR43744">
    <property type="entry name" value="ABC TRANSPORTER PERMEASE PROTEIN MG189-RELATED-RELATED"/>
    <property type="match status" value="1"/>
</dbReference>
<dbReference type="PANTHER" id="PTHR43744:SF8">
    <property type="entry name" value="SN-GLYCEROL-3-PHOSPHATE TRANSPORT SYSTEM PERMEASE PROTEIN UGPE"/>
    <property type="match status" value="1"/>
</dbReference>
<evidence type="ECO:0000313" key="9">
    <source>
        <dbReference type="EMBL" id="NWJ47367.1"/>
    </source>
</evidence>
<dbReference type="Gene3D" id="1.10.3720.10">
    <property type="entry name" value="MetI-like"/>
    <property type="match status" value="1"/>
</dbReference>
<keyword evidence="5 7" id="KW-1133">Transmembrane helix</keyword>
<sequence length="246" mass="27880">MFLTSLKPSYQVSSPDWLPDPFEWSNYPRSFTYTGLDFGKLYLNSFVITILNVVGTMVSSTFVAYGFARLRAPGKNLLFIVLLATMMIPFPVTMVPTFALFNFLGWIDTLLPVIVPAFFGNAFNIFLLRQFLMTIPIEFEEAARIDGANTPQIIFRIMMPLILPAEAAVAVLTFQNTWNDYLTPQIYIRDQSLYTVAQGIRFLRGSINPQWELMMAAALLAMLPVVILYLLAQRFFIEGITLTGIK</sequence>
<evidence type="ECO:0000256" key="1">
    <source>
        <dbReference type="ARBA" id="ARBA00004651"/>
    </source>
</evidence>
<evidence type="ECO:0000313" key="10">
    <source>
        <dbReference type="Proteomes" id="UP000521676"/>
    </source>
</evidence>
<dbReference type="InterPro" id="IPR035906">
    <property type="entry name" value="MetI-like_sf"/>
</dbReference>
<dbReference type="CDD" id="cd06261">
    <property type="entry name" value="TM_PBP2"/>
    <property type="match status" value="1"/>
</dbReference>
<evidence type="ECO:0000256" key="4">
    <source>
        <dbReference type="ARBA" id="ARBA00022692"/>
    </source>
</evidence>
<accession>A0A8T7M5G6</accession>
<feature type="transmembrane region" description="Helical" evidence="7">
    <location>
        <begin position="77"/>
        <end position="104"/>
    </location>
</feature>
<dbReference type="Proteomes" id="UP000521676">
    <property type="component" value="Unassembled WGS sequence"/>
</dbReference>
<dbReference type="SUPFAM" id="SSF161098">
    <property type="entry name" value="MetI-like"/>
    <property type="match status" value="1"/>
</dbReference>
<organism evidence="9 10">
    <name type="scientific">Candidatus Chlorohelix allophototropha</name>
    <dbReference type="NCBI Taxonomy" id="3003348"/>
    <lineage>
        <taxon>Bacteria</taxon>
        <taxon>Bacillati</taxon>
        <taxon>Chloroflexota</taxon>
        <taxon>Chloroflexia</taxon>
        <taxon>Candidatus Chloroheliales</taxon>
        <taxon>Candidatus Chloroheliaceae</taxon>
        <taxon>Candidatus Chlorohelix</taxon>
    </lineage>
</organism>
<reference evidence="9 10" key="1">
    <citation type="submission" date="2020-06" db="EMBL/GenBank/DDBJ databases">
        <title>Anoxygenic phototrophic Chloroflexota member uses a Type I reaction center.</title>
        <authorList>
            <person name="Tsuji J.M."/>
            <person name="Shaw N.A."/>
            <person name="Nagashima S."/>
            <person name="Venkiteswaran J."/>
            <person name="Schiff S.L."/>
            <person name="Hanada S."/>
            <person name="Tank M."/>
            <person name="Neufeld J.D."/>
        </authorList>
    </citation>
    <scope>NUCLEOTIDE SEQUENCE [LARGE SCALE GENOMIC DNA]</scope>
    <source>
        <strain evidence="9">L227-S17</strain>
    </source>
</reference>
<feature type="transmembrane region" description="Helical" evidence="7">
    <location>
        <begin position="41"/>
        <end position="65"/>
    </location>
</feature>
<evidence type="ECO:0000256" key="5">
    <source>
        <dbReference type="ARBA" id="ARBA00022989"/>
    </source>
</evidence>
<dbReference type="EMBL" id="JACATZ010000003">
    <property type="protein sequence ID" value="NWJ47367.1"/>
    <property type="molecule type" value="Genomic_DNA"/>
</dbReference>
<dbReference type="Pfam" id="PF00528">
    <property type="entry name" value="BPD_transp_1"/>
    <property type="match status" value="1"/>
</dbReference>
<dbReference type="InterPro" id="IPR000515">
    <property type="entry name" value="MetI-like"/>
</dbReference>
<evidence type="ECO:0000256" key="7">
    <source>
        <dbReference type="RuleBase" id="RU363032"/>
    </source>
</evidence>
<dbReference type="AlphaFoldDB" id="A0A8T7M5G6"/>